<gene>
    <name evidence="2" type="ORF">DM484_08065</name>
</gene>
<proteinExistence type="predicted"/>
<accession>A0A2W4RFS5</accession>
<sequence length="83" mass="9284">MVGFRIFWFCSKSLADAAVSRSRAFPALVQKTAGIHAEAALPARKGVKSFFWRSWGTVRLVPRRHRPPPRGDPQKGRPLARTA</sequence>
<dbReference type="Proteomes" id="UP000249396">
    <property type="component" value="Unassembled WGS sequence"/>
</dbReference>
<organism evidence="2 3">
    <name type="scientific">Candidatus Methylumidiphilus alinenensis</name>
    <dbReference type="NCBI Taxonomy" id="2202197"/>
    <lineage>
        <taxon>Bacteria</taxon>
        <taxon>Pseudomonadati</taxon>
        <taxon>Pseudomonadota</taxon>
        <taxon>Gammaproteobacteria</taxon>
        <taxon>Methylococcales</taxon>
        <taxon>Candidatus Methylumidiphilus</taxon>
    </lineage>
</organism>
<evidence type="ECO:0000256" key="1">
    <source>
        <dbReference type="SAM" id="MobiDB-lite"/>
    </source>
</evidence>
<name>A0A2W4RFS5_9GAMM</name>
<feature type="region of interest" description="Disordered" evidence="1">
    <location>
        <begin position="62"/>
        <end position="83"/>
    </location>
</feature>
<evidence type="ECO:0000313" key="2">
    <source>
        <dbReference type="EMBL" id="PZN81646.1"/>
    </source>
</evidence>
<comment type="caution">
    <text evidence="2">The sequence shown here is derived from an EMBL/GenBank/DDBJ whole genome shotgun (WGS) entry which is preliminary data.</text>
</comment>
<protein>
    <submittedName>
        <fullName evidence="2">Uncharacterized protein</fullName>
    </submittedName>
</protein>
<dbReference type="EMBL" id="QJPH01000261">
    <property type="protein sequence ID" value="PZN81646.1"/>
    <property type="molecule type" value="Genomic_DNA"/>
</dbReference>
<evidence type="ECO:0000313" key="3">
    <source>
        <dbReference type="Proteomes" id="UP000249396"/>
    </source>
</evidence>
<dbReference type="AlphaFoldDB" id="A0A2W4RFS5"/>
<reference evidence="2 3" key="1">
    <citation type="journal article" date="2018" name="Aquat. Microb. Ecol.">
        <title>Gammaproteobacterial methanotrophs dominate.</title>
        <authorList>
            <person name="Rissanen A.J."/>
            <person name="Saarenheimo J."/>
            <person name="Tiirola M."/>
            <person name="Peura S."/>
            <person name="Aalto S.L."/>
            <person name="Karvinen A."/>
            <person name="Nykanen H."/>
        </authorList>
    </citation>
    <scope>NUCLEOTIDE SEQUENCE [LARGE SCALE GENOMIC DNA]</scope>
    <source>
        <strain evidence="2">AMbin10</strain>
    </source>
</reference>